<reference evidence="1 2" key="1">
    <citation type="submission" date="2017-06" db="EMBL/GenBank/DDBJ databases">
        <authorList>
            <person name="Kim H.J."/>
            <person name="Triplett B.A."/>
        </authorList>
    </citation>
    <scope>NUCLEOTIDE SEQUENCE [LARGE SCALE GENOMIC DNA]</scope>
    <source>
        <strain evidence="1">FRACA_ARgP5</strain>
    </source>
</reference>
<sequence length="167" mass="17462">MTGDRGRVSTDLRVGCGDDGRVGFGEVMDHPWDEDALCAVCPGQVHDPGRFDVVDGPQPGCRYDSTTGYRREAASGVPVCIHPERIGVRPGRYASAGERWPAPTSSGAAVGPMPTDADALAGWVTALVRHAGPGRVDVVLGDAEREAARSFPAEVVVEALRAALSAL</sequence>
<accession>A0A2I2KN28</accession>
<evidence type="ECO:0000313" key="2">
    <source>
        <dbReference type="Proteomes" id="UP000234331"/>
    </source>
</evidence>
<organism evidence="1 2">
    <name type="scientific">Frankia canadensis</name>
    <dbReference type="NCBI Taxonomy" id="1836972"/>
    <lineage>
        <taxon>Bacteria</taxon>
        <taxon>Bacillati</taxon>
        <taxon>Actinomycetota</taxon>
        <taxon>Actinomycetes</taxon>
        <taxon>Frankiales</taxon>
        <taxon>Frankiaceae</taxon>
        <taxon>Frankia</taxon>
    </lineage>
</organism>
<evidence type="ECO:0000313" key="1">
    <source>
        <dbReference type="EMBL" id="SNQ47071.1"/>
    </source>
</evidence>
<name>A0A2I2KN28_9ACTN</name>
<keyword evidence="2" id="KW-1185">Reference proteome</keyword>
<dbReference type="AlphaFoldDB" id="A0A2I2KN28"/>
<protein>
    <submittedName>
        <fullName evidence="1">Uncharacterized protein</fullName>
    </submittedName>
</protein>
<dbReference type="EMBL" id="FZMO01000079">
    <property type="protein sequence ID" value="SNQ47071.1"/>
    <property type="molecule type" value="Genomic_DNA"/>
</dbReference>
<gene>
    <name evidence="1" type="ORF">FRACA_170031</name>
</gene>
<proteinExistence type="predicted"/>
<dbReference type="Proteomes" id="UP000234331">
    <property type="component" value="Unassembled WGS sequence"/>
</dbReference>